<feature type="region of interest" description="Disordered" evidence="1">
    <location>
        <begin position="201"/>
        <end position="220"/>
    </location>
</feature>
<evidence type="ECO:0000256" key="1">
    <source>
        <dbReference type="SAM" id="MobiDB-lite"/>
    </source>
</evidence>
<gene>
    <name evidence="2" type="ORF">ACOC_LOCUS8002</name>
</gene>
<reference evidence="2 3" key="2">
    <citation type="submission" date="2018-11" db="EMBL/GenBank/DDBJ databases">
        <authorList>
            <consortium name="Pathogen Informatics"/>
        </authorList>
    </citation>
    <scope>NUCLEOTIDE SEQUENCE [LARGE SCALE GENOMIC DNA]</scope>
    <source>
        <strain evidence="2 3">Costa Rica</strain>
    </source>
</reference>
<accession>A0A0R3PRA6</accession>
<dbReference type="AlphaFoldDB" id="A0A0R3PRA6"/>
<proteinExistence type="predicted"/>
<keyword evidence="3" id="KW-1185">Reference proteome</keyword>
<dbReference type="WBParaSite" id="ACOC_0000800101-mRNA-1">
    <property type="protein sequence ID" value="ACOC_0000800101-mRNA-1"/>
    <property type="gene ID" value="ACOC_0000800101"/>
</dbReference>
<evidence type="ECO:0000313" key="3">
    <source>
        <dbReference type="Proteomes" id="UP000267027"/>
    </source>
</evidence>
<protein>
    <submittedName>
        <fullName evidence="4">KH_dom_type_1 domain-containing protein</fullName>
    </submittedName>
</protein>
<evidence type="ECO:0000313" key="2">
    <source>
        <dbReference type="EMBL" id="VDM59587.1"/>
    </source>
</evidence>
<dbReference type="Proteomes" id="UP000267027">
    <property type="component" value="Unassembled WGS sequence"/>
</dbReference>
<dbReference type="EMBL" id="UYYA01004103">
    <property type="protein sequence ID" value="VDM59587.1"/>
    <property type="molecule type" value="Genomic_DNA"/>
</dbReference>
<evidence type="ECO:0000313" key="4">
    <source>
        <dbReference type="WBParaSite" id="ACOC_0000800101-mRNA-1"/>
    </source>
</evidence>
<name>A0A0R3PRA6_ANGCS</name>
<reference evidence="4" key="1">
    <citation type="submission" date="2017-02" db="UniProtKB">
        <authorList>
            <consortium name="WormBaseParasite"/>
        </authorList>
    </citation>
    <scope>IDENTIFICATION</scope>
</reference>
<organism evidence="4">
    <name type="scientific">Angiostrongylus costaricensis</name>
    <name type="common">Nematode worm</name>
    <dbReference type="NCBI Taxonomy" id="334426"/>
    <lineage>
        <taxon>Eukaryota</taxon>
        <taxon>Metazoa</taxon>
        <taxon>Ecdysozoa</taxon>
        <taxon>Nematoda</taxon>
        <taxon>Chromadorea</taxon>
        <taxon>Rhabditida</taxon>
        <taxon>Rhabditina</taxon>
        <taxon>Rhabditomorpha</taxon>
        <taxon>Strongyloidea</taxon>
        <taxon>Metastrongylidae</taxon>
        <taxon>Angiostrongylus</taxon>
    </lineage>
</organism>
<sequence length="244" mass="26681">MEGFKGMVGSLITRAADGCNVRIEMTIPTARFDPIIGEMVAKIKQFEGQAGCKVEITYEITGHVHLIVHTEKVVANTPWTPVPPLSVGVSRNDSNFNGQYSTNFWNAHAQKADAGITWTNHAGQYYPNYSLNSQSSYASLQNYSNFHTNLSACSPQMARSYGSMEHHEHATLNQAQMVQNAALSGAAASVFPSHAAITAQRTSSEAYAPTSPGSPDRLRYSAYSHPQTRVFSEQDNFSHSNYNG</sequence>